<evidence type="ECO:0000313" key="2">
    <source>
        <dbReference type="Proteomes" id="UP000095591"/>
    </source>
</evidence>
<dbReference type="Proteomes" id="UP000095591">
    <property type="component" value="Unassembled WGS sequence"/>
</dbReference>
<accession>A0A173VIY9</accession>
<evidence type="ECO:0000313" key="1">
    <source>
        <dbReference type="EMBL" id="CUN26107.1"/>
    </source>
</evidence>
<gene>
    <name evidence="1" type="ORF">ERS852429_03010</name>
</gene>
<dbReference type="RefSeq" id="WP_057319734.1">
    <property type="nucleotide sequence ID" value="NZ_CYXP01000007.1"/>
</dbReference>
<organism evidence="1 2">
    <name type="scientific">Parabacteroides distasonis</name>
    <dbReference type="NCBI Taxonomy" id="823"/>
    <lineage>
        <taxon>Bacteria</taxon>
        <taxon>Pseudomonadati</taxon>
        <taxon>Bacteroidota</taxon>
        <taxon>Bacteroidia</taxon>
        <taxon>Bacteroidales</taxon>
        <taxon>Tannerellaceae</taxon>
        <taxon>Parabacteroides</taxon>
    </lineage>
</organism>
<reference evidence="1 2" key="1">
    <citation type="submission" date="2015-09" db="EMBL/GenBank/DDBJ databases">
        <authorList>
            <consortium name="Pathogen Informatics"/>
        </authorList>
    </citation>
    <scope>NUCLEOTIDE SEQUENCE [LARGE SCALE GENOMIC DNA]</scope>
    <source>
        <strain evidence="1 2">2789STDY5608872</strain>
    </source>
</reference>
<sequence length="160" mass="18366">MIKTVTLYPGRYAYICPCGHPYQVMTLYRKTSNVAVYCFACKQQTGKHIRIMDQNIDFAVNSNNKLNGTYFTALRLHDPIKYCVGNVLTVSVKQQPRGKAKIIKVNSFTIDKVNDYISCLDSGLKADEYKTIIKKTYSGKGINWDKQLLDFCLFEQIDKR</sequence>
<evidence type="ECO:0008006" key="3">
    <source>
        <dbReference type="Google" id="ProtNLM"/>
    </source>
</evidence>
<dbReference type="AlphaFoldDB" id="A0A173VIY9"/>
<name>A0A173VIY9_PARDI</name>
<dbReference type="EMBL" id="CYXP01000007">
    <property type="protein sequence ID" value="CUN26107.1"/>
    <property type="molecule type" value="Genomic_DNA"/>
</dbReference>
<protein>
    <recommendedName>
        <fullName evidence="3">ASCH domain-containing protein</fullName>
    </recommendedName>
</protein>
<proteinExistence type="predicted"/>